<dbReference type="AlphaFoldDB" id="A0A135RS23"/>
<evidence type="ECO:0000313" key="2">
    <source>
        <dbReference type="Proteomes" id="UP000070328"/>
    </source>
</evidence>
<proteinExistence type="predicted"/>
<dbReference type="EMBL" id="JFBX01000876">
    <property type="protein sequence ID" value="KXH26308.1"/>
    <property type="molecule type" value="Genomic_DNA"/>
</dbReference>
<dbReference type="Proteomes" id="UP000070328">
    <property type="component" value="Unassembled WGS sequence"/>
</dbReference>
<keyword evidence="2" id="KW-1185">Reference proteome</keyword>
<evidence type="ECO:0000313" key="1">
    <source>
        <dbReference type="EMBL" id="KXH26308.1"/>
    </source>
</evidence>
<comment type="caution">
    <text evidence="1">The sequence shown here is derived from an EMBL/GenBank/DDBJ whole genome shotgun (WGS) entry which is preliminary data.</text>
</comment>
<name>A0A135RS23_9PEZI</name>
<reference evidence="1 2" key="1">
    <citation type="submission" date="2014-02" db="EMBL/GenBank/DDBJ databases">
        <title>The genome sequence of Colletotrichum simmondsii CBS122122.</title>
        <authorList>
            <person name="Baroncelli R."/>
            <person name="Thon M.R."/>
        </authorList>
    </citation>
    <scope>NUCLEOTIDE SEQUENCE [LARGE SCALE GENOMIC DNA]</scope>
    <source>
        <strain evidence="1 2">CBS122122</strain>
    </source>
</reference>
<sequence length="224" mass="24224">MLCQAGLAPVSLDSDSSSVLLLPSKLQAACVSSRGMTTWKRNLTIPKILPPSLHPRRLGIDKDFWAGLWGSDEQQITLIQSLSNPTPRLGTFSDNVGETPRPKTEGQCYCADLRSACRELACVCSAAIPADEAGPAAAPSLRNTVDYWFLNSESQKRAKIPSDKKAFDIVAASPGMSYPFRAREHASLSLSLNIPIGSFKDMVGLWLRSGRMSPRSGPTAGYLQ</sequence>
<protein>
    <submittedName>
        <fullName evidence="1">Uncharacterized protein</fullName>
    </submittedName>
</protein>
<organism evidence="1 2">
    <name type="scientific">Colletotrichum simmondsii</name>
    <dbReference type="NCBI Taxonomy" id="703756"/>
    <lineage>
        <taxon>Eukaryota</taxon>
        <taxon>Fungi</taxon>
        <taxon>Dikarya</taxon>
        <taxon>Ascomycota</taxon>
        <taxon>Pezizomycotina</taxon>
        <taxon>Sordariomycetes</taxon>
        <taxon>Hypocreomycetidae</taxon>
        <taxon>Glomerellales</taxon>
        <taxon>Glomerellaceae</taxon>
        <taxon>Colletotrichum</taxon>
        <taxon>Colletotrichum acutatum species complex</taxon>
    </lineage>
</organism>
<accession>A0A135RS23</accession>
<gene>
    <name evidence="1" type="ORF">CSIM01_03686</name>
</gene>